<dbReference type="CDD" id="cd00167">
    <property type="entry name" value="SANT"/>
    <property type="match status" value="1"/>
</dbReference>
<evidence type="ECO:0000259" key="1">
    <source>
        <dbReference type="SMART" id="SM00717"/>
    </source>
</evidence>
<dbReference type="Proteomes" id="UP001642520">
    <property type="component" value="Unassembled WGS sequence"/>
</dbReference>
<organism evidence="2 3">
    <name type="scientific">Xylocopa violacea</name>
    <name type="common">Violet carpenter bee</name>
    <name type="synonym">Apis violacea</name>
    <dbReference type="NCBI Taxonomy" id="135666"/>
    <lineage>
        <taxon>Eukaryota</taxon>
        <taxon>Metazoa</taxon>
        <taxon>Ecdysozoa</taxon>
        <taxon>Arthropoda</taxon>
        <taxon>Hexapoda</taxon>
        <taxon>Insecta</taxon>
        <taxon>Pterygota</taxon>
        <taxon>Neoptera</taxon>
        <taxon>Endopterygota</taxon>
        <taxon>Hymenoptera</taxon>
        <taxon>Apocrita</taxon>
        <taxon>Aculeata</taxon>
        <taxon>Apoidea</taxon>
        <taxon>Anthophila</taxon>
        <taxon>Apidae</taxon>
        <taxon>Xylocopa</taxon>
        <taxon>Xylocopa</taxon>
    </lineage>
</organism>
<dbReference type="InterPro" id="IPR001005">
    <property type="entry name" value="SANT/Myb"/>
</dbReference>
<evidence type="ECO:0000313" key="3">
    <source>
        <dbReference type="Proteomes" id="UP001642520"/>
    </source>
</evidence>
<evidence type="ECO:0000313" key="2">
    <source>
        <dbReference type="EMBL" id="CAL7940114.1"/>
    </source>
</evidence>
<dbReference type="SMART" id="SM00717">
    <property type="entry name" value="SANT"/>
    <property type="match status" value="1"/>
</dbReference>
<comment type="caution">
    <text evidence="2">The sequence shown here is derived from an EMBL/GenBank/DDBJ whole genome shotgun (WGS) entry which is preliminary data.</text>
</comment>
<protein>
    <recommendedName>
        <fullName evidence="1">Myb-like domain-containing protein</fullName>
    </recommendedName>
</protein>
<accession>A0ABP1NGH2</accession>
<keyword evidence="3" id="KW-1185">Reference proteome</keyword>
<name>A0ABP1NGH2_XYLVO</name>
<gene>
    <name evidence="2" type="ORF">XYLVIOL_LOCUS4318</name>
</gene>
<proteinExistence type="predicted"/>
<feature type="domain" description="Myb-like" evidence="1">
    <location>
        <begin position="28"/>
        <end position="77"/>
    </location>
</feature>
<sequence length="198" mass="23143">MNVVKKKESVKKVAEEKSEAGCSTDVKKKNKWNSKNKKILLEALKRYGPENIEAISKMLPSISSQDIKLKISEYSEEARKLYEDELLNKWLNCGLYKSEDSLIPEALLFIYLFEDHPPPSEMDGYNIKAIYNFLYDSCYQRTSYLDLSAKDRELLCFLLSRIERRVWPECQQEMMEYIGTVYNKRNIKKVYPGKGGHS</sequence>
<reference evidence="2 3" key="1">
    <citation type="submission" date="2024-08" db="EMBL/GenBank/DDBJ databases">
        <authorList>
            <person name="Will J Nash"/>
            <person name="Angela Man"/>
            <person name="Seanna McTaggart"/>
            <person name="Kendall Baker"/>
            <person name="Tom Barker"/>
            <person name="Leah Catchpole"/>
            <person name="Alex Durrant"/>
            <person name="Karim Gharbi"/>
            <person name="Naomi Irish"/>
            <person name="Gemy Kaithakottil"/>
            <person name="Debby Ku"/>
            <person name="Aaliyah Providence"/>
            <person name="Felix Shaw"/>
            <person name="David Swarbreck"/>
            <person name="Chris Watkins"/>
            <person name="Ann M. McCartney"/>
            <person name="Giulio Formenti"/>
            <person name="Alice Mouton"/>
            <person name="Noel Vella"/>
            <person name="Bjorn M von Reumont"/>
            <person name="Adriana Vella"/>
            <person name="Wilfried Haerty"/>
        </authorList>
    </citation>
    <scope>NUCLEOTIDE SEQUENCE [LARGE SCALE GENOMIC DNA]</scope>
</reference>
<dbReference type="EMBL" id="CAXAJV020001290">
    <property type="protein sequence ID" value="CAL7940114.1"/>
    <property type="molecule type" value="Genomic_DNA"/>
</dbReference>